<evidence type="ECO:0000256" key="1">
    <source>
        <dbReference type="ARBA" id="ARBA00022737"/>
    </source>
</evidence>
<name>A0ABQ7K2D7_9FUNG</name>
<keyword evidence="7" id="KW-1185">Reference proteome</keyword>
<keyword evidence="2 3" id="KW-0802">TPR repeat</keyword>
<feature type="region of interest" description="Disordered" evidence="4">
    <location>
        <begin position="434"/>
        <end position="565"/>
    </location>
</feature>
<feature type="compositionally biased region" description="Low complexity" evidence="4">
    <location>
        <begin position="451"/>
        <end position="461"/>
    </location>
</feature>
<reference evidence="6 7" key="1">
    <citation type="journal article" date="2020" name="Fungal Divers.">
        <title>Resolving the Mortierellaceae phylogeny through synthesis of multi-gene phylogenetics and phylogenomics.</title>
        <authorList>
            <person name="Vandepol N."/>
            <person name="Liber J."/>
            <person name="Desiro A."/>
            <person name="Na H."/>
            <person name="Kennedy M."/>
            <person name="Barry K."/>
            <person name="Grigoriev I.V."/>
            <person name="Miller A.N."/>
            <person name="O'Donnell K."/>
            <person name="Stajich J.E."/>
            <person name="Bonito G."/>
        </authorList>
    </citation>
    <scope>NUCLEOTIDE SEQUENCE [LARGE SCALE GENOMIC DNA]</scope>
    <source>
        <strain evidence="6 7">AD045</strain>
    </source>
</reference>
<protein>
    <recommendedName>
        <fullName evidence="5">PB1 domain-containing protein</fullName>
    </recommendedName>
</protein>
<feature type="compositionally biased region" description="Polar residues" evidence="4">
    <location>
        <begin position="438"/>
        <end position="448"/>
    </location>
</feature>
<feature type="compositionally biased region" description="Low complexity" evidence="4">
    <location>
        <begin position="307"/>
        <end position="334"/>
    </location>
</feature>
<dbReference type="Gene3D" id="1.25.40.10">
    <property type="entry name" value="Tetratricopeptide repeat domain"/>
    <property type="match status" value="1"/>
</dbReference>
<dbReference type="InterPro" id="IPR053793">
    <property type="entry name" value="PB1-like"/>
</dbReference>
<dbReference type="EMBL" id="JAAAIM010000336">
    <property type="protein sequence ID" value="KAG0289633.1"/>
    <property type="molecule type" value="Genomic_DNA"/>
</dbReference>
<dbReference type="PROSITE" id="PS51745">
    <property type="entry name" value="PB1"/>
    <property type="match status" value="1"/>
</dbReference>
<keyword evidence="1" id="KW-0677">Repeat</keyword>
<dbReference type="PANTHER" id="PTHR15175:SF0">
    <property type="entry name" value="SH3 DOMAIN-CONTAINING PROTEIN C23A1.17"/>
    <property type="match status" value="1"/>
</dbReference>
<dbReference type="Gene3D" id="3.10.20.90">
    <property type="entry name" value="Phosphatidylinositol 3-kinase Catalytic Subunit, Chain A, domain 1"/>
    <property type="match status" value="1"/>
</dbReference>
<feature type="region of interest" description="Disordered" evidence="4">
    <location>
        <begin position="230"/>
        <end position="366"/>
    </location>
</feature>
<evidence type="ECO:0000256" key="3">
    <source>
        <dbReference type="PROSITE-ProRule" id="PRU00339"/>
    </source>
</evidence>
<evidence type="ECO:0000313" key="7">
    <source>
        <dbReference type="Proteomes" id="UP001194696"/>
    </source>
</evidence>
<dbReference type="SUPFAM" id="SSF54277">
    <property type="entry name" value="CAD &amp; PB1 domains"/>
    <property type="match status" value="1"/>
</dbReference>
<dbReference type="PROSITE" id="PS50005">
    <property type="entry name" value="TPR"/>
    <property type="match status" value="1"/>
</dbReference>
<dbReference type="SMART" id="SM00028">
    <property type="entry name" value="TPR"/>
    <property type="match status" value="3"/>
</dbReference>
<feature type="compositionally biased region" description="Low complexity" evidence="4">
    <location>
        <begin position="474"/>
        <end position="485"/>
    </location>
</feature>
<dbReference type="Pfam" id="PF00564">
    <property type="entry name" value="PB1"/>
    <property type="match status" value="1"/>
</dbReference>
<evidence type="ECO:0000313" key="6">
    <source>
        <dbReference type="EMBL" id="KAG0289633.1"/>
    </source>
</evidence>
<feature type="repeat" description="TPR" evidence="3">
    <location>
        <begin position="37"/>
        <end position="70"/>
    </location>
</feature>
<dbReference type="SMART" id="SM00666">
    <property type="entry name" value="PB1"/>
    <property type="match status" value="1"/>
</dbReference>
<evidence type="ECO:0000256" key="4">
    <source>
        <dbReference type="SAM" id="MobiDB-lite"/>
    </source>
</evidence>
<organism evidence="6 7">
    <name type="scientific">Linnemannia gamsii</name>
    <dbReference type="NCBI Taxonomy" id="64522"/>
    <lineage>
        <taxon>Eukaryota</taxon>
        <taxon>Fungi</taxon>
        <taxon>Fungi incertae sedis</taxon>
        <taxon>Mucoromycota</taxon>
        <taxon>Mortierellomycotina</taxon>
        <taxon>Mortierellomycetes</taxon>
        <taxon>Mortierellales</taxon>
        <taxon>Mortierellaceae</taxon>
        <taxon>Linnemannia</taxon>
    </lineage>
</organism>
<proteinExistence type="predicted"/>
<gene>
    <name evidence="6" type="ORF">BGZ96_006853</name>
</gene>
<feature type="compositionally biased region" description="Pro residues" evidence="4">
    <location>
        <begin position="486"/>
        <end position="497"/>
    </location>
</feature>
<sequence>MAGLKYELDQWNEGVIAFDQGLYEDALEIFEPIADSAKIHFNIGVVMTTLGDFEGASAAFTRATNLDQFLAIAYFQNGVANVALEDYGKALSCFHDAFLYLRGNMVIDYTQLGLDFKLYSCQVLFNRALCYLEIGEHDLGMTDMWRATREKQTKAHDMLDQALRDKGQDCTVFTVPQGVLYRPAESKVKNAKKKDYLGNSKVIAALDAKDAFSGFQGKSAWQVQMSGPTNVAAVDEPRPMTPPVAGLQRRATERAPTGSMGMNGRARRGTDPEQRPQLEHSASFNGVDIKSRRGRQQTATNGNNNTSLPGPSLLRSSSTAGRGAGAARLSLLSRRNTDNQRPARLNLGSSSNLKRSVGPVSAAPTVPLPALPQPQISTTEIISVKAANAVAMTDADAAAAALRDFYQDDMEDDLDQHVYALSIEAQEITIVDKPSYNKAPSNTSSTDIRVSPIPTRSNSSSSRKEGGSILRKTSQNSGTSSSSASPPMPSSILPPHPSTTYYSDYIGSNPPSRTGTPPVFSDLRRVGSNGKNGGSTGLWRGDSVRSTTSGGSGGSGGDGYLYQQQPNHGDHLGFMNGAEGTYLDEPVYAGLRNKLRVKCHYIDTRAVLVRADTPLEELIQRIQEKFQVDRPLKLKYQDEDHHMLSMVDDEDWLMAQQVHMETTGSLDRMELWCFDEE</sequence>
<dbReference type="InterPro" id="IPR011990">
    <property type="entry name" value="TPR-like_helical_dom_sf"/>
</dbReference>
<dbReference type="InterPro" id="IPR000270">
    <property type="entry name" value="PB1_dom"/>
</dbReference>
<dbReference type="Proteomes" id="UP001194696">
    <property type="component" value="Unassembled WGS sequence"/>
</dbReference>
<dbReference type="InterPro" id="IPR019734">
    <property type="entry name" value="TPR_rpt"/>
</dbReference>
<feature type="domain" description="PB1" evidence="5">
    <location>
        <begin position="594"/>
        <end position="676"/>
    </location>
</feature>
<comment type="caution">
    <text evidence="6">The sequence shown here is derived from an EMBL/GenBank/DDBJ whole genome shotgun (WGS) entry which is preliminary data.</text>
</comment>
<evidence type="ECO:0000256" key="2">
    <source>
        <dbReference type="ARBA" id="ARBA00022803"/>
    </source>
</evidence>
<feature type="compositionally biased region" description="Polar residues" evidence="4">
    <location>
        <begin position="296"/>
        <end position="306"/>
    </location>
</feature>
<accession>A0ABQ7K2D7</accession>
<evidence type="ECO:0000259" key="5">
    <source>
        <dbReference type="PROSITE" id="PS51745"/>
    </source>
</evidence>
<feature type="compositionally biased region" description="Gly residues" evidence="4">
    <location>
        <begin position="550"/>
        <end position="559"/>
    </location>
</feature>
<dbReference type="InterPro" id="IPR051864">
    <property type="entry name" value="NCF2_NOXA1"/>
</dbReference>
<dbReference type="PANTHER" id="PTHR15175">
    <property type="entry name" value="NEUTROPHIL CYTOSOLIC FACTOR 2, NEUTROPHIL NADPH OXIDASE FACTOR 2"/>
    <property type="match status" value="1"/>
</dbReference>
<dbReference type="SUPFAM" id="SSF48452">
    <property type="entry name" value="TPR-like"/>
    <property type="match status" value="1"/>
</dbReference>
<feature type="compositionally biased region" description="Low complexity" evidence="4">
    <location>
        <begin position="540"/>
        <end position="549"/>
    </location>
</feature>
<feature type="compositionally biased region" description="Basic and acidic residues" evidence="4">
    <location>
        <begin position="268"/>
        <end position="278"/>
    </location>
</feature>